<dbReference type="Pfam" id="PF21836">
    <property type="entry name" value="DUF6895"/>
    <property type="match status" value="1"/>
</dbReference>
<feature type="domain" description="DUF6895" evidence="2">
    <location>
        <begin position="58"/>
        <end position="352"/>
    </location>
</feature>
<name>A0A5N5ERG2_9ACTN</name>
<evidence type="ECO:0000256" key="1">
    <source>
        <dbReference type="SAM" id="MobiDB-lite"/>
    </source>
</evidence>
<dbReference type="InterPro" id="IPR054190">
    <property type="entry name" value="DUF6895"/>
</dbReference>
<sequence length="371" mass="39752">MTTTATQGPKGRPDPGGRPGVPPRPAAHTHPGQAHPGQAPRGHASPGAALAVLPHVLRTALAWTDAHRAEFALPDDVLDPRTQVNATLKPLGELAQLCSTVRAATDPGTPEHEVAGDLVTYAWEQVSQGALLLELLRAEPFAAYPYEIYAAFAGYGLRHEGFEALARPLTATRAWAHTEQHANRQLGLINSERRVGVLTHTDAGAVLSRTWLGGLSEPWMFEGPSGYALTHTVFHLTDWGRMPDRVPEKTDAYLRTWLPAWADGCLESGQWDLTGELLAVGASLPGPPPLELLDAVWPVLADVQHVTGCVPETGVPVHEDAPTGVRVHADAPDPYPFIDCYHSTLVTAFAAALSLRSLTDGSGPSRERHTP</sequence>
<dbReference type="AlphaFoldDB" id="A0A5N5ERG2"/>
<accession>A0A5N5ERG2</accession>
<comment type="caution">
    <text evidence="3">The sequence shown here is derived from an EMBL/GenBank/DDBJ whole genome shotgun (WGS) entry which is preliminary data.</text>
</comment>
<proteinExistence type="predicted"/>
<reference evidence="3 4" key="1">
    <citation type="submission" date="2019-09" db="EMBL/GenBank/DDBJ databases">
        <authorList>
            <person name="Liu P."/>
        </authorList>
    </citation>
    <scope>NUCLEOTIDE SEQUENCE [LARGE SCALE GENOMIC DNA]</scope>
    <source>
        <strain evidence="3 4">TRM68085</strain>
    </source>
</reference>
<organism evidence="3 4">
    <name type="scientific">Streptomyces arboris</name>
    <dbReference type="NCBI Taxonomy" id="2600619"/>
    <lineage>
        <taxon>Bacteria</taxon>
        <taxon>Bacillati</taxon>
        <taxon>Actinomycetota</taxon>
        <taxon>Actinomycetes</taxon>
        <taxon>Kitasatosporales</taxon>
        <taxon>Streptomycetaceae</taxon>
        <taxon>Streptomyces</taxon>
    </lineage>
</organism>
<gene>
    <name evidence="3" type="ORF">F5983_16970</name>
</gene>
<evidence type="ECO:0000313" key="4">
    <source>
        <dbReference type="Proteomes" id="UP000326907"/>
    </source>
</evidence>
<evidence type="ECO:0000259" key="2">
    <source>
        <dbReference type="Pfam" id="PF21836"/>
    </source>
</evidence>
<dbReference type="RefSeq" id="WP_151511064.1">
    <property type="nucleotide sequence ID" value="NZ_JBMVCA010000004.1"/>
</dbReference>
<keyword evidence="4" id="KW-1185">Reference proteome</keyword>
<dbReference type="EMBL" id="VYUA01000013">
    <property type="protein sequence ID" value="KAB2591480.1"/>
    <property type="molecule type" value="Genomic_DNA"/>
</dbReference>
<protein>
    <recommendedName>
        <fullName evidence="2">DUF6895 domain-containing protein</fullName>
    </recommendedName>
</protein>
<feature type="region of interest" description="Disordered" evidence="1">
    <location>
        <begin position="1"/>
        <end position="46"/>
    </location>
</feature>
<evidence type="ECO:0000313" key="3">
    <source>
        <dbReference type="EMBL" id="KAB2591480.1"/>
    </source>
</evidence>
<dbReference type="Proteomes" id="UP000326907">
    <property type="component" value="Unassembled WGS sequence"/>
</dbReference>